<dbReference type="Pfam" id="PF00512">
    <property type="entry name" value="HisKA"/>
    <property type="match status" value="1"/>
</dbReference>
<dbReference type="SMART" id="SM00387">
    <property type="entry name" value="HATPase_c"/>
    <property type="match status" value="1"/>
</dbReference>
<evidence type="ECO:0000313" key="14">
    <source>
        <dbReference type="Proteomes" id="UP001225356"/>
    </source>
</evidence>
<dbReference type="SMART" id="SM00304">
    <property type="entry name" value="HAMP"/>
    <property type="match status" value="1"/>
</dbReference>
<name>A0ABT9Q5S6_9ACTN</name>
<dbReference type="InterPro" id="IPR003661">
    <property type="entry name" value="HisK_dim/P_dom"/>
</dbReference>
<accession>A0ABT9Q5S6</accession>
<dbReference type="PRINTS" id="PR00344">
    <property type="entry name" value="BCTRLSENSOR"/>
</dbReference>
<evidence type="ECO:0000259" key="12">
    <source>
        <dbReference type="PROSITE" id="PS50885"/>
    </source>
</evidence>
<feature type="domain" description="Histidine kinase" evidence="11">
    <location>
        <begin position="255"/>
        <end position="462"/>
    </location>
</feature>
<sequence length="475" mass="51294">MVKTSPPRVRLRPRSIRGRITVLVAFLAALLLIPTAVIGSLEVRKTLSDAVWLDSQKAATLTAAAVRVGKLTDPIAPSIPGIDLIQVVAPGHRVIASSASIRGLPAMTSEWPTPQDPDQDVQTCAQPVVGCVRLTAIRVRTSEDSPVVYAGRPAPTTISTGGSDTLFAAQAAALILLAIWAAWKITGRILRPVEAIRAELAAINVNDLSSRVPEPPGDDEIVRLSRTVNRTLGRIEQAKRQTEQALDRQRRFAADASHELRTPIAGLRVQLEEAQLHPEEADLQEVLDHALNDVDRLQMIVTDLLLLARVGATGDKALENLDLKQLVQVEVSRRTGRFAVQLGLTSGVNVEAIPTQIGRVLNNLLDNAERHAKHLIRVEVRRNGTYAELVVTDDGEGIAEADRERVFQRFTRLDTSRSRGEGGTGLGLAIARDIVEAHEGSIRIEDGAEGGARFVVHLPLAEPVRPAGPRDPGPA</sequence>
<evidence type="ECO:0000259" key="11">
    <source>
        <dbReference type="PROSITE" id="PS50109"/>
    </source>
</evidence>
<evidence type="ECO:0000256" key="5">
    <source>
        <dbReference type="ARBA" id="ARBA00022679"/>
    </source>
</evidence>
<evidence type="ECO:0000256" key="7">
    <source>
        <dbReference type="ARBA" id="ARBA00022777"/>
    </source>
</evidence>
<keyword evidence="8" id="KW-1133">Transmembrane helix</keyword>
<dbReference type="PANTHER" id="PTHR45436">
    <property type="entry name" value="SENSOR HISTIDINE KINASE YKOH"/>
    <property type="match status" value="1"/>
</dbReference>
<dbReference type="Proteomes" id="UP001225356">
    <property type="component" value="Unassembled WGS sequence"/>
</dbReference>
<keyword evidence="7 13" id="KW-0418">Kinase</keyword>
<dbReference type="InterPro" id="IPR004358">
    <property type="entry name" value="Sig_transdc_His_kin-like_C"/>
</dbReference>
<keyword evidence="5" id="KW-0808">Transferase</keyword>
<evidence type="ECO:0000256" key="3">
    <source>
        <dbReference type="ARBA" id="ARBA00012438"/>
    </source>
</evidence>
<dbReference type="Gene3D" id="3.30.565.10">
    <property type="entry name" value="Histidine kinase-like ATPase, C-terminal domain"/>
    <property type="match status" value="1"/>
</dbReference>
<evidence type="ECO:0000256" key="1">
    <source>
        <dbReference type="ARBA" id="ARBA00000085"/>
    </source>
</evidence>
<organism evidence="13 14">
    <name type="scientific">Streptosporangium lutulentum</name>
    <dbReference type="NCBI Taxonomy" id="1461250"/>
    <lineage>
        <taxon>Bacteria</taxon>
        <taxon>Bacillati</taxon>
        <taxon>Actinomycetota</taxon>
        <taxon>Actinomycetes</taxon>
        <taxon>Streptosporangiales</taxon>
        <taxon>Streptosporangiaceae</taxon>
        <taxon>Streptosporangium</taxon>
    </lineage>
</organism>
<dbReference type="SUPFAM" id="SSF47384">
    <property type="entry name" value="Homodimeric domain of signal transducing histidine kinase"/>
    <property type="match status" value="1"/>
</dbReference>
<dbReference type="EC" id="2.7.13.3" evidence="3"/>
<protein>
    <recommendedName>
        <fullName evidence="3">histidine kinase</fullName>
        <ecNumber evidence="3">2.7.13.3</ecNumber>
    </recommendedName>
</protein>
<keyword evidence="9" id="KW-0902">Two-component regulatory system</keyword>
<proteinExistence type="predicted"/>
<evidence type="ECO:0000256" key="2">
    <source>
        <dbReference type="ARBA" id="ARBA00004236"/>
    </source>
</evidence>
<dbReference type="EMBL" id="JAUSQU010000001">
    <property type="protein sequence ID" value="MDP9842099.1"/>
    <property type="molecule type" value="Genomic_DNA"/>
</dbReference>
<dbReference type="InterPro" id="IPR003660">
    <property type="entry name" value="HAMP_dom"/>
</dbReference>
<comment type="subcellular location">
    <subcellularLocation>
        <location evidence="2">Cell membrane</location>
    </subcellularLocation>
</comment>
<keyword evidence="6" id="KW-0812">Transmembrane</keyword>
<gene>
    <name evidence="13" type="ORF">J2853_001310</name>
</gene>
<dbReference type="InterPro" id="IPR050428">
    <property type="entry name" value="TCS_sensor_his_kinase"/>
</dbReference>
<dbReference type="GO" id="GO:0016301">
    <property type="term" value="F:kinase activity"/>
    <property type="evidence" value="ECO:0007669"/>
    <property type="project" value="UniProtKB-KW"/>
</dbReference>
<dbReference type="CDD" id="cd00082">
    <property type="entry name" value="HisKA"/>
    <property type="match status" value="1"/>
</dbReference>
<dbReference type="SMART" id="SM00388">
    <property type="entry name" value="HisKA"/>
    <property type="match status" value="1"/>
</dbReference>
<keyword evidence="14" id="KW-1185">Reference proteome</keyword>
<dbReference type="PROSITE" id="PS50109">
    <property type="entry name" value="HIS_KIN"/>
    <property type="match status" value="1"/>
</dbReference>
<comment type="caution">
    <text evidence="13">The sequence shown here is derived from an EMBL/GenBank/DDBJ whole genome shotgun (WGS) entry which is preliminary data.</text>
</comment>
<evidence type="ECO:0000256" key="9">
    <source>
        <dbReference type="ARBA" id="ARBA00023012"/>
    </source>
</evidence>
<comment type="catalytic activity">
    <reaction evidence="1">
        <text>ATP + protein L-histidine = ADP + protein N-phospho-L-histidine.</text>
        <dbReference type="EC" id="2.7.13.3"/>
    </reaction>
</comment>
<dbReference type="InterPro" id="IPR036890">
    <property type="entry name" value="HATPase_C_sf"/>
</dbReference>
<dbReference type="RefSeq" id="WP_307555968.1">
    <property type="nucleotide sequence ID" value="NZ_JAUSQU010000001.1"/>
</dbReference>
<dbReference type="Gene3D" id="6.10.340.10">
    <property type="match status" value="1"/>
</dbReference>
<evidence type="ECO:0000256" key="6">
    <source>
        <dbReference type="ARBA" id="ARBA00022692"/>
    </source>
</evidence>
<evidence type="ECO:0000256" key="4">
    <source>
        <dbReference type="ARBA" id="ARBA00022553"/>
    </source>
</evidence>
<dbReference type="Gene3D" id="1.10.287.130">
    <property type="match status" value="1"/>
</dbReference>
<dbReference type="InterPro" id="IPR003594">
    <property type="entry name" value="HATPase_dom"/>
</dbReference>
<feature type="domain" description="HAMP" evidence="12">
    <location>
        <begin position="187"/>
        <end position="240"/>
    </location>
</feature>
<dbReference type="Pfam" id="PF00672">
    <property type="entry name" value="HAMP"/>
    <property type="match status" value="1"/>
</dbReference>
<dbReference type="InterPro" id="IPR005467">
    <property type="entry name" value="His_kinase_dom"/>
</dbReference>
<keyword evidence="10" id="KW-0472">Membrane</keyword>
<reference evidence="13 14" key="1">
    <citation type="submission" date="2023-07" db="EMBL/GenBank/DDBJ databases">
        <title>Sequencing the genomes of 1000 actinobacteria strains.</title>
        <authorList>
            <person name="Klenk H.-P."/>
        </authorList>
    </citation>
    <scope>NUCLEOTIDE SEQUENCE [LARGE SCALE GENOMIC DNA]</scope>
    <source>
        <strain evidence="13 14">DSM 46740</strain>
    </source>
</reference>
<evidence type="ECO:0000256" key="10">
    <source>
        <dbReference type="ARBA" id="ARBA00023136"/>
    </source>
</evidence>
<dbReference type="PROSITE" id="PS50885">
    <property type="entry name" value="HAMP"/>
    <property type="match status" value="1"/>
</dbReference>
<keyword evidence="4" id="KW-0597">Phosphoprotein</keyword>
<dbReference type="InterPro" id="IPR036097">
    <property type="entry name" value="HisK_dim/P_sf"/>
</dbReference>
<dbReference type="SUPFAM" id="SSF55874">
    <property type="entry name" value="ATPase domain of HSP90 chaperone/DNA topoisomerase II/histidine kinase"/>
    <property type="match status" value="1"/>
</dbReference>
<evidence type="ECO:0000313" key="13">
    <source>
        <dbReference type="EMBL" id="MDP9842099.1"/>
    </source>
</evidence>
<dbReference type="Pfam" id="PF02518">
    <property type="entry name" value="HATPase_c"/>
    <property type="match status" value="1"/>
</dbReference>
<dbReference type="PANTHER" id="PTHR45436:SF5">
    <property type="entry name" value="SENSOR HISTIDINE KINASE TRCS"/>
    <property type="match status" value="1"/>
</dbReference>
<evidence type="ECO:0000256" key="8">
    <source>
        <dbReference type="ARBA" id="ARBA00022989"/>
    </source>
</evidence>